<accession>A0A0M9FQA6</accession>
<reference evidence="2 3" key="1">
    <citation type="submission" date="2015-07" db="EMBL/GenBank/DDBJ databases">
        <title>High-quality genome of monoxenous trypanosomatid Leptomonas pyrrhocoris.</title>
        <authorList>
            <person name="Flegontov P."/>
            <person name="Butenko A."/>
            <person name="Firsov S."/>
            <person name="Vlcek C."/>
            <person name="Logacheva M.D."/>
            <person name="Field M."/>
            <person name="Filatov D."/>
            <person name="Flegontova O."/>
            <person name="Gerasimov E."/>
            <person name="Jackson A.P."/>
            <person name="Kelly S."/>
            <person name="Opperdoes F."/>
            <person name="O'Reilly A."/>
            <person name="Votypka J."/>
            <person name="Yurchenko V."/>
            <person name="Lukes J."/>
        </authorList>
    </citation>
    <scope>NUCLEOTIDE SEQUENCE [LARGE SCALE GENOMIC DNA]</scope>
    <source>
        <strain evidence="2">H10</strain>
    </source>
</reference>
<feature type="region of interest" description="Disordered" evidence="1">
    <location>
        <begin position="21"/>
        <end position="56"/>
    </location>
</feature>
<name>A0A0M9FQA6_LEPPY</name>
<dbReference type="RefSeq" id="XP_015652135.1">
    <property type="nucleotide sequence ID" value="XM_015809199.1"/>
</dbReference>
<dbReference type="Proteomes" id="UP000037923">
    <property type="component" value="Unassembled WGS sequence"/>
</dbReference>
<dbReference type="EMBL" id="LGTL01000033">
    <property type="protein sequence ID" value="KPA73696.1"/>
    <property type="molecule type" value="Genomic_DNA"/>
</dbReference>
<feature type="region of interest" description="Disordered" evidence="1">
    <location>
        <begin position="68"/>
        <end position="99"/>
    </location>
</feature>
<gene>
    <name evidence="2" type="ORF">ABB37_09622</name>
</gene>
<organism evidence="2 3">
    <name type="scientific">Leptomonas pyrrhocoris</name>
    <name type="common">Firebug parasite</name>
    <dbReference type="NCBI Taxonomy" id="157538"/>
    <lineage>
        <taxon>Eukaryota</taxon>
        <taxon>Discoba</taxon>
        <taxon>Euglenozoa</taxon>
        <taxon>Kinetoplastea</taxon>
        <taxon>Metakinetoplastina</taxon>
        <taxon>Trypanosomatida</taxon>
        <taxon>Trypanosomatidae</taxon>
        <taxon>Leishmaniinae</taxon>
        <taxon>Leptomonas</taxon>
    </lineage>
</organism>
<dbReference type="VEuPathDB" id="TriTrypDB:LpyrH10_33_0300"/>
<evidence type="ECO:0000313" key="3">
    <source>
        <dbReference type="Proteomes" id="UP000037923"/>
    </source>
</evidence>
<dbReference type="AlphaFoldDB" id="A0A0M9FQA6"/>
<protein>
    <submittedName>
        <fullName evidence="2">Uncharacterized protein</fullName>
    </submittedName>
</protein>
<dbReference type="OrthoDB" id="272960at2759"/>
<evidence type="ECO:0000256" key="1">
    <source>
        <dbReference type="SAM" id="MobiDB-lite"/>
    </source>
</evidence>
<keyword evidence="3" id="KW-1185">Reference proteome</keyword>
<comment type="caution">
    <text evidence="2">The sequence shown here is derived from an EMBL/GenBank/DDBJ whole genome shotgun (WGS) entry which is preliminary data.</text>
</comment>
<feature type="region of interest" description="Disordered" evidence="1">
    <location>
        <begin position="230"/>
        <end position="271"/>
    </location>
</feature>
<proteinExistence type="predicted"/>
<sequence>MQRPPRPEPTRISSYFFEQLQPVRHDDDDVGNGAKAKDHTAAAVEAAETATPSPPCVVTPPVAYLKSLFETGPEGPHRDGAGEPAPIFSAPPQPQQQRDLQQVLWTSFTPAPYTENFSTFLTDESGITERLRGAVAEAWESVESVIQRNNDRRARLTALTEETAAWRDEVRSKLYWQSSDIVSRYGLEVGGPATADGASTAAAAAQQPHHNGAADEHILLDFSVLQEDPQEGTAAATAAITPHRTAQDADQDDDSDGVDGESDGASAAPTVDAAVHVTATAPQLQRAKAWTTDTKDLLDPCARPHPLRRIFAPLQRERDTFPKWTTLLLRDVREVQQTKLPDLEARLRSSVLFKVPLHRPFLEARAVLQACATQHRAAPAVEAGQVAAYRQVEQFARRLTAFLHEQRPTAVTPDGRDAAKNVEEDLITDTGERWATAETLWTMLLTELDACKRFLADAVPRCTTLHDTVMAEKAVAQRTLEERRAACEATLTRMKAEARTCSELLTRNGRRTLAAVAEMEEKFAPDQARLQAAIARRQAELTQLAALQEKNVRRVREALKACFVDQMKYEEAAQALLQDQVSLAQLETSHQQLRRAVQVRHEGVVECEKHAVLLAQLLEDADTVAHSLFSVSEAHQRRMADEDYFVQCRLVDQCTLTLQQRCRCLHAMAALYDQRYATLEQRAGGSWQLQFLLAGERDWAVANLADVRAEFALLERDWETVRDMRAAMDMEPAALDVLVHTAEWATLRATLLRLDAPPPLQRQLPTLRAHAEAVAHPAAGCGSQAVRRLLTS</sequence>
<evidence type="ECO:0000313" key="2">
    <source>
        <dbReference type="EMBL" id="KPA73696.1"/>
    </source>
</evidence>
<feature type="compositionally biased region" description="Low complexity" evidence="1">
    <location>
        <begin position="41"/>
        <end position="51"/>
    </location>
</feature>
<dbReference type="OMA" id="LQQRCRC"/>
<dbReference type="GeneID" id="26909905"/>
<feature type="compositionally biased region" description="Acidic residues" evidence="1">
    <location>
        <begin position="249"/>
        <end position="262"/>
    </location>
</feature>